<feature type="region of interest" description="Disordered" evidence="1">
    <location>
        <begin position="297"/>
        <end position="317"/>
    </location>
</feature>
<dbReference type="SUPFAM" id="SSF51197">
    <property type="entry name" value="Clavaminate synthase-like"/>
    <property type="match status" value="1"/>
</dbReference>
<evidence type="ECO:0000313" key="2">
    <source>
        <dbReference type="EMBL" id="RSH86948.1"/>
    </source>
</evidence>
<name>A0A427Y788_9TREE</name>
<dbReference type="OrthoDB" id="4664297at2759"/>
<proteinExistence type="predicted"/>
<dbReference type="Gene3D" id="2.60.120.620">
    <property type="entry name" value="q2cbj1_9rhob like domain"/>
    <property type="match status" value="1"/>
</dbReference>
<gene>
    <name evidence="2" type="ORF">EHS25_003435</name>
</gene>
<dbReference type="Proteomes" id="UP000279259">
    <property type="component" value="Unassembled WGS sequence"/>
</dbReference>
<keyword evidence="3" id="KW-1185">Reference proteome</keyword>
<evidence type="ECO:0000313" key="3">
    <source>
        <dbReference type="Proteomes" id="UP000279259"/>
    </source>
</evidence>
<evidence type="ECO:0000256" key="1">
    <source>
        <dbReference type="SAM" id="MobiDB-lite"/>
    </source>
</evidence>
<dbReference type="EMBL" id="RSCD01000018">
    <property type="protein sequence ID" value="RSH86948.1"/>
    <property type="molecule type" value="Genomic_DNA"/>
</dbReference>
<comment type="caution">
    <text evidence="2">The sequence shown here is derived from an EMBL/GenBank/DDBJ whole genome shotgun (WGS) entry which is preliminary data.</text>
</comment>
<protein>
    <submittedName>
        <fullName evidence="2">Uncharacterized protein</fullName>
    </submittedName>
</protein>
<organism evidence="2 3">
    <name type="scientific">Saitozyma podzolica</name>
    <dbReference type="NCBI Taxonomy" id="1890683"/>
    <lineage>
        <taxon>Eukaryota</taxon>
        <taxon>Fungi</taxon>
        <taxon>Dikarya</taxon>
        <taxon>Basidiomycota</taxon>
        <taxon>Agaricomycotina</taxon>
        <taxon>Tremellomycetes</taxon>
        <taxon>Tremellales</taxon>
        <taxon>Trimorphomycetaceae</taxon>
        <taxon>Saitozyma</taxon>
    </lineage>
</organism>
<dbReference type="AlphaFoldDB" id="A0A427Y788"/>
<reference evidence="2 3" key="1">
    <citation type="submission" date="2018-11" db="EMBL/GenBank/DDBJ databases">
        <title>Genome sequence of Saitozyma podzolica DSM 27192.</title>
        <authorList>
            <person name="Aliyu H."/>
            <person name="Gorte O."/>
            <person name="Ochsenreither K."/>
        </authorList>
    </citation>
    <scope>NUCLEOTIDE SEQUENCE [LARGE SCALE GENOMIC DNA]</scope>
    <source>
        <strain evidence="2 3">DSM 27192</strain>
    </source>
</reference>
<accession>A0A427Y788</accession>
<sequence length="317" mass="35527">MTARQYKYLTPHQVDSFMRDGYLRIEGAFSREKAAEWTQDVWTRLGMDPDDPSTWTEDLEERSCGDVLPRAWGAIGELVGGHDRIHPEKKHWSDGLIVNLGKAEYVGEAPPDPKSLEGWHCDGDFFLHFLDSPEQALLVVPLFTDIKPQGGGTFIAPDSIGKIAGYLAEHPEGVMPTGFDFRGIRDSCTQFVELTGNIGDSHNSIRIPRMITNPPVSLLEPFVYSRPDPSEYSLVELKTLKELGRDPLNGDGGLDFQIAHAREGVVPKRLEKQGKWKVEMEERMRVRQLQLAQQQQHQQTQVQTTAQAPSQAQGVVA</sequence>